<keyword evidence="1" id="KW-0812">Transmembrane</keyword>
<sequence>MKKQLKNYIMIVCFLLFIFGFAVASFISEDREFSENENRYLQQAPEFSWKKLEKGEFTSDIESYMSDQIFMKDQLVSLKTVTDRTLLKNYQNGVYFGKDGYYLQDYQENRPLIEKNISCLNDFADSLDKSVDVSFLLVPNAVSVMSDKLPAVTQTDDQLESEKYISSILSDRINLCFPYDQLKDAAKSTQVFYKTDHHWTAEGAKVGFDTLMTAMNEDIPQVSYNIETVKDFHGTLYSKAPTDFSAADEMHFYTNPDNSVKVNYVQENKQTDTLFDDSFKTKKDKYSTFMGGNFALTEIETNGENDEHVLIIKDSYANTVMPFFADKYKHITMIDMRYYHIMDKTVSEYVKDNGITKVIFLYNMDFVNTDNNFIWLE</sequence>
<keyword evidence="3" id="KW-1185">Reference proteome</keyword>
<proteinExistence type="predicted"/>
<accession>A0AAE3IGZ1</accession>
<dbReference type="InterPro" id="IPR025945">
    <property type="entry name" value="DHHW"/>
</dbReference>
<protein>
    <submittedName>
        <fullName evidence="2">DHHW family protein</fullName>
    </submittedName>
</protein>
<evidence type="ECO:0000313" key="3">
    <source>
        <dbReference type="Proteomes" id="UP001208131"/>
    </source>
</evidence>
<keyword evidence="1" id="KW-0472">Membrane</keyword>
<name>A0AAE3IGZ1_9FIRM</name>
<evidence type="ECO:0000313" key="2">
    <source>
        <dbReference type="EMBL" id="MCU6705112.1"/>
    </source>
</evidence>
<comment type="caution">
    <text evidence="2">The sequence shown here is derived from an EMBL/GenBank/DDBJ whole genome shotgun (WGS) entry which is preliminary data.</text>
</comment>
<gene>
    <name evidence="2" type="ORF">OCV57_04105</name>
</gene>
<feature type="transmembrane region" description="Helical" evidence="1">
    <location>
        <begin position="7"/>
        <end position="27"/>
    </location>
</feature>
<organism evidence="2 3">
    <name type="scientific">Hominimerdicola aceti</name>
    <dbReference type="NCBI Taxonomy" id="2981726"/>
    <lineage>
        <taxon>Bacteria</taxon>
        <taxon>Bacillati</taxon>
        <taxon>Bacillota</taxon>
        <taxon>Clostridia</taxon>
        <taxon>Eubacteriales</taxon>
        <taxon>Oscillospiraceae</taxon>
        <taxon>Hominimerdicola</taxon>
    </lineage>
</organism>
<keyword evidence="1" id="KW-1133">Transmembrane helix</keyword>
<dbReference type="Pfam" id="PF14286">
    <property type="entry name" value="DHHW"/>
    <property type="match status" value="1"/>
</dbReference>
<dbReference type="Proteomes" id="UP001208131">
    <property type="component" value="Unassembled WGS sequence"/>
</dbReference>
<evidence type="ECO:0000256" key="1">
    <source>
        <dbReference type="SAM" id="Phobius"/>
    </source>
</evidence>
<dbReference type="EMBL" id="JAOQJZ010000003">
    <property type="protein sequence ID" value="MCU6705112.1"/>
    <property type="molecule type" value="Genomic_DNA"/>
</dbReference>
<dbReference type="AlphaFoldDB" id="A0AAE3IGZ1"/>
<reference evidence="2 3" key="1">
    <citation type="journal article" date="2021" name="ISME Commun">
        <title>Automated analysis of genomic sequences facilitates high-throughput and comprehensive description of bacteria.</title>
        <authorList>
            <person name="Hitch T.C.A."/>
        </authorList>
    </citation>
    <scope>NUCLEOTIDE SEQUENCE [LARGE SCALE GENOMIC DNA]</scope>
    <source>
        <strain evidence="2 3">Sanger_31</strain>
    </source>
</reference>
<dbReference type="RefSeq" id="WP_267300534.1">
    <property type="nucleotide sequence ID" value="NZ_JAOQJZ010000003.1"/>
</dbReference>